<keyword evidence="4 6" id="KW-1133">Transmembrane helix</keyword>
<dbReference type="EMBL" id="JQ844171">
    <property type="protein sequence ID" value="AGS51819.1"/>
    <property type="molecule type" value="Genomic_DNA"/>
</dbReference>
<dbReference type="Gene3D" id="1.10.3860.10">
    <property type="entry name" value="Sodium:dicarboxylate symporter"/>
    <property type="match status" value="1"/>
</dbReference>
<sequence>MATLPSAISSLENKMKFNTGTVNMTMPLGMALGRFGNIFYFALAVFLVGQIYNFSFEPIHYLIILAGVIFAGTATAGLPGIASLSMLGIVLNPLGLSTGAILIVLIIIDLVIDPFRTFITVYTNMAAVSLVAKNENDEKQHEEISTKEKLNEQRKLFAEESQRLEKFKETITPKYLYVYIQEFDHLPPLLYRHDGILDGIEIALLNEIGKRFEKKVIFKDSVILNPEEKEKAIRKANIIAGIVANNTMPVPGFYFSETWVMVNNDGIKKHVCFMLPEKNPDSIHIAGIIKILKTENFPKTLAKKTGF</sequence>
<proteinExistence type="predicted"/>
<dbReference type="PANTHER" id="PTHR11958">
    <property type="entry name" value="SODIUM/DICARBOXYLATE SYMPORTER-RELATED"/>
    <property type="match status" value="1"/>
</dbReference>
<reference evidence="7" key="1">
    <citation type="submission" date="2012-03" db="EMBL/GenBank/DDBJ databases">
        <title>Functional metagenomics reveals considerable lignocellulase gene clusters in the gut microbiome of a wood-feeding higher termite.</title>
        <authorList>
            <person name="Liu N."/>
        </authorList>
    </citation>
    <scope>NUCLEOTIDE SEQUENCE</scope>
</reference>
<feature type="transmembrane region" description="Helical" evidence="6">
    <location>
        <begin position="94"/>
        <end position="112"/>
    </location>
</feature>
<evidence type="ECO:0000256" key="1">
    <source>
        <dbReference type="ARBA" id="ARBA00004141"/>
    </source>
</evidence>
<keyword evidence="2" id="KW-0813">Transport</keyword>
<evidence type="ECO:0000256" key="5">
    <source>
        <dbReference type="ARBA" id="ARBA00023136"/>
    </source>
</evidence>
<dbReference type="InterPro" id="IPR001991">
    <property type="entry name" value="Na-dicarboxylate_symporter"/>
</dbReference>
<dbReference type="PANTHER" id="PTHR11958:SF63">
    <property type="entry name" value="AMINO ACID TRANSPORTER"/>
    <property type="match status" value="1"/>
</dbReference>
<dbReference type="InterPro" id="IPR050746">
    <property type="entry name" value="DAACS"/>
</dbReference>
<evidence type="ECO:0000313" key="7">
    <source>
        <dbReference type="EMBL" id="AGS51819.1"/>
    </source>
</evidence>
<protein>
    <submittedName>
        <fullName evidence="7">Na+/H+-dicarboxylate symporters-like protein</fullName>
    </submittedName>
</protein>
<evidence type="ECO:0000256" key="4">
    <source>
        <dbReference type="ARBA" id="ARBA00022989"/>
    </source>
</evidence>
<comment type="subcellular location">
    <subcellularLocation>
        <location evidence="1">Membrane</location>
        <topology evidence="1">Multi-pass membrane protein</topology>
    </subcellularLocation>
</comment>
<name>A0A806KG95_9BACT</name>
<dbReference type="Pfam" id="PF00375">
    <property type="entry name" value="SDF"/>
    <property type="match status" value="1"/>
</dbReference>
<dbReference type="InterPro" id="IPR036458">
    <property type="entry name" value="Na:dicarbo_symporter_sf"/>
</dbReference>
<evidence type="ECO:0000256" key="6">
    <source>
        <dbReference type="SAM" id="Phobius"/>
    </source>
</evidence>
<accession>A0A806KG95</accession>
<dbReference type="GO" id="GO:0016020">
    <property type="term" value="C:membrane"/>
    <property type="evidence" value="ECO:0007669"/>
    <property type="project" value="UniProtKB-SubCell"/>
</dbReference>
<dbReference type="SUPFAM" id="SSF118215">
    <property type="entry name" value="Proton glutamate symport protein"/>
    <property type="match status" value="1"/>
</dbReference>
<dbReference type="AlphaFoldDB" id="A0A806KG95"/>
<keyword evidence="5 6" id="KW-0472">Membrane</keyword>
<feature type="transmembrane region" description="Helical" evidence="6">
    <location>
        <begin position="61"/>
        <end position="82"/>
    </location>
</feature>
<evidence type="ECO:0000256" key="3">
    <source>
        <dbReference type="ARBA" id="ARBA00022692"/>
    </source>
</evidence>
<feature type="transmembrane region" description="Helical" evidence="6">
    <location>
        <begin position="31"/>
        <end position="49"/>
    </location>
</feature>
<dbReference type="GO" id="GO:0015293">
    <property type="term" value="F:symporter activity"/>
    <property type="evidence" value="ECO:0007669"/>
    <property type="project" value="InterPro"/>
</dbReference>
<keyword evidence="3 6" id="KW-0812">Transmembrane</keyword>
<organism evidence="7">
    <name type="scientific">uncultured bacterium contig00053</name>
    <dbReference type="NCBI Taxonomy" id="1181537"/>
    <lineage>
        <taxon>Bacteria</taxon>
        <taxon>environmental samples</taxon>
    </lineage>
</organism>
<evidence type="ECO:0000256" key="2">
    <source>
        <dbReference type="ARBA" id="ARBA00022448"/>
    </source>
</evidence>